<feature type="non-terminal residue" evidence="1">
    <location>
        <position position="1"/>
    </location>
</feature>
<accession>A0A392Q821</accession>
<keyword evidence="2" id="KW-1185">Reference proteome</keyword>
<reference evidence="1 2" key="1">
    <citation type="journal article" date="2018" name="Front. Plant Sci.">
        <title>Red Clover (Trifolium pratense) and Zigzag Clover (T. medium) - A Picture of Genomic Similarities and Differences.</title>
        <authorList>
            <person name="Dluhosova J."/>
            <person name="Istvanek J."/>
            <person name="Nedelnik J."/>
            <person name="Repkova J."/>
        </authorList>
    </citation>
    <scope>NUCLEOTIDE SEQUENCE [LARGE SCALE GENOMIC DNA]</scope>
    <source>
        <strain evidence="2">cv. 10/8</strain>
        <tissue evidence="1">Leaf</tissue>
    </source>
</reference>
<evidence type="ECO:0000313" key="1">
    <source>
        <dbReference type="EMBL" id="MCI19989.1"/>
    </source>
</evidence>
<evidence type="ECO:0000313" key="2">
    <source>
        <dbReference type="Proteomes" id="UP000265520"/>
    </source>
</evidence>
<proteinExistence type="predicted"/>
<dbReference type="Proteomes" id="UP000265520">
    <property type="component" value="Unassembled WGS sequence"/>
</dbReference>
<dbReference type="AlphaFoldDB" id="A0A392Q821"/>
<protein>
    <submittedName>
        <fullName evidence="1">Uncharacterized protein</fullName>
    </submittedName>
</protein>
<sequence>PSRASEPISTSEAARFKGYIASEAKTLQRLYSFRVWKTSETERFRSWEASELLKTFQ</sequence>
<name>A0A392Q821_9FABA</name>
<organism evidence="1 2">
    <name type="scientific">Trifolium medium</name>
    <dbReference type="NCBI Taxonomy" id="97028"/>
    <lineage>
        <taxon>Eukaryota</taxon>
        <taxon>Viridiplantae</taxon>
        <taxon>Streptophyta</taxon>
        <taxon>Embryophyta</taxon>
        <taxon>Tracheophyta</taxon>
        <taxon>Spermatophyta</taxon>
        <taxon>Magnoliopsida</taxon>
        <taxon>eudicotyledons</taxon>
        <taxon>Gunneridae</taxon>
        <taxon>Pentapetalae</taxon>
        <taxon>rosids</taxon>
        <taxon>fabids</taxon>
        <taxon>Fabales</taxon>
        <taxon>Fabaceae</taxon>
        <taxon>Papilionoideae</taxon>
        <taxon>50 kb inversion clade</taxon>
        <taxon>NPAAA clade</taxon>
        <taxon>Hologalegina</taxon>
        <taxon>IRL clade</taxon>
        <taxon>Trifolieae</taxon>
        <taxon>Trifolium</taxon>
    </lineage>
</organism>
<feature type="non-terminal residue" evidence="1">
    <location>
        <position position="57"/>
    </location>
</feature>
<dbReference type="EMBL" id="LXQA010117551">
    <property type="protein sequence ID" value="MCI19989.1"/>
    <property type="molecule type" value="Genomic_DNA"/>
</dbReference>
<comment type="caution">
    <text evidence="1">The sequence shown here is derived from an EMBL/GenBank/DDBJ whole genome shotgun (WGS) entry which is preliminary data.</text>
</comment>